<evidence type="ECO:0000313" key="2">
    <source>
        <dbReference type="Proteomes" id="UP000287547"/>
    </source>
</evidence>
<dbReference type="PIRSF" id="PIRSF037081">
    <property type="entry name" value="P-loop_All4644_prd"/>
    <property type="match status" value="1"/>
</dbReference>
<comment type="caution">
    <text evidence="1">The sequence shown here is derived from an EMBL/GenBank/DDBJ whole genome shotgun (WGS) entry which is preliminary data.</text>
</comment>
<dbReference type="Proteomes" id="UP000287547">
    <property type="component" value="Unassembled WGS sequence"/>
</dbReference>
<proteinExistence type="predicted"/>
<accession>A0A428YSS0</accession>
<dbReference type="Gene3D" id="3.40.50.300">
    <property type="entry name" value="P-loop containing nucleotide triphosphate hydrolases"/>
    <property type="match status" value="1"/>
</dbReference>
<reference evidence="1 2" key="1">
    <citation type="submission" date="2018-05" db="EMBL/GenBank/DDBJ databases">
        <title>Evolution of GPA BGCs.</title>
        <authorList>
            <person name="Waglechner N."/>
            <person name="Wright G.D."/>
        </authorList>
    </citation>
    <scope>NUCLEOTIDE SEQUENCE [LARGE SCALE GENOMIC DNA]</scope>
    <source>
        <strain evidence="1 2">A82846</strain>
    </source>
</reference>
<dbReference type="OrthoDB" id="2639622at2"/>
<dbReference type="InterPro" id="IPR027417">
    <property type="entry name" value="P-loop_NTPase"/>
</dbReference>
<name>A0A428YSS0_KIBAR</name>
<dbReference type="Pfam" id="PF13671">
    <property type="entry name" value="AAA_33"/>
    <property type="match status" value="1"/>
</dbReference>
<evidence type="ECO:0000313" key="1">
    <source>
        <dbReference type="EMBL" id="RSM72342.1"/>
    </source>
</evidence>
<dbReference type="InterPro" id="IPR017101">
    <property type="entry name" value="P-loop_ATP/GTP-bd_All4644_prd"/>
</dbReference>
<dbReference type="RefSeq" id="WP_051793521.1">
    <property type="nucleotide sequence ID" value="NZ_QHKI01000060.1"/>
</dbReference>
<organism evidence="1 2">
    <name type="scientific">Kibdelosporangium aridum</name>
    <dbReference type="NCBI Taxonomy" id="2030"/>
    <lineage>
        <taxon>Bacteria</taxon>
        <taxon>Bacillati</taxon>
        <taxon>Actinomycetota</taxon>
        <taxon>Actinomycetes</taxon>
        <taxon>Pseudonocardiales</taxon>
        <taxon>Pseudonocardiaceae</taxon>
        <taxon>Kibdelosporangium</taxon>
    </lineage>
</organism>
<dbReference type="AlphaFoldDB" id="A0A428YSS0"/>
<gene>
    <name evidence="1" type="ORF">DMH04_42655</name>
</gene>
<dbReference type="EMBL" id="QHKI01000060">
    <property type="protein sequence ID" value="RSM72342.1"/>
    <property type="molecule type" value="Genomic_DNA"/>
</dbReference>
<dbReference type="GO" id="GO:0005524">
    <property type="term" value="F:ATP binding"/>
    <property type="evidence" value="ECO:0007669"/>
    <property type="project" value="UniProtKB-KW"/>
</dbReference>
<dbReference type="SUPFAM" id="SSF52540">
    <property type="entry name" value="P-loop containing nucleoside triphosphate hydrolases"/>
    <property type="match status" value="1"/>
</dbReference>
<keyword evidence="1" id="KW-0067">ATP-binding</keyword>
<keyword evidence="1" id="KW-0547">Nucleotide-binding</keyword>
<protein>
    <submittedName>
        <fullName evidence="1">ATP-binding protein</fullName>
    </submittedName>
</protein>
<sequence>MTRLILLCGLPGSGKTTMAKRLAAEIPAVRLCPDEWLAGLGVDLFDEQFRDKLERQFRTLAQDLLRLGQNVVLEFGFWSRAERDQMRDIGRALGAHVELHYLAAPFDELVRRLEKRNSEGAVPVTRELLIEYAKVFEAPDQDELDLFDVTASADRPQWS</sequence>
<dbReference type="PRINTS" id="PR01100">
    <property type="entry name" value="SHIKIMTKNASE"/>
</dbReference>